<organism evidence="1 2">
    <name type="scientific">Nocardia jinanensis</name>
    <dbReference type="NCBI Taxonomy" id="382504"/>
    <lineage>
        <taxon>Bacteria</taxon>
        <taxon>Bacillati</taxon>
        <taxon>Actinomycetota</taxon>
        <taxon>Actinomycetes</taxon>
        <taxon>Mycobacteriales</taxon>
        <taxon>Nocardiaceae</taxon>
        <taxon>Nocardia</taxon>
    </lineage>
</organism>
<sequence length="77" mass="7942">MPGISSRSNTPVDHAVPEPDLAEFAEIRSAERAEAARRSAVAARIVAGHSTDAADCRSLLAMLGLDAEAGKLAGIQT</sequence>
<name>A0A917VMH7_9NOCA</name>
<proteinExistence type="predicted"/>
<evidence type="ECO:0000313" key="1">
    <source>
        <dbReference type="EMBL" id="GGL00136.1"/>
    </source>
</evidence>
<dbReference type="Proteomes" id="UP000638263">
    <property type="component" value="Unassembled WGS sequence"/>
</dbReference>
<dbReference type="AlphaFoldDB" id="A0A917VMH7"/>
<evidence type="ECO:0000313" key="2">
    <source>
        <dbReference type="Proteomes" id="UP000638263"/>
    </source>
</evidence>
<reference evidence="1" key="1">
    <citation type="journal article" date="2014" name="Int. J. Syst. Evol. Microbiol.">
        <title>Complete genome sequence of Corynebacterium casei LMG S-19264T (=DSM 44701T), isolated from a smear-ripened cheese.</title>
        <authorList>
            <consortium name="US DOE Joint Genome Institute (JGI-PGF)"/>
            <person name="Walter F."/>
            <person name="Albersmeier A."/>
            <person name="Kalinowski J."/>
            <person name="Ruckert C."/>
        </authorList>
    </citation>
    <scope>NUCLEOTIDE SEQUENCE</scope>
    <source>
        <strain evidence="1">CGMCC 4.3508</strain>
    </source>
</reference>
<dbReference type="RefSeq" id="WP_058856231.1">
    <property type="nucleotide sequence ID" value="NZ_BMMH01000002.1"/>
</dbReference>
<accession>A0A917VMH7</accession>
<keyword evidence="2" id="KW-1185">Reference proteome</keyword>
<reference evidence="1" key="2">
    <citation type="submission" date="2020-09" db="EMBL/GenBank/DDBJ databases">
        <authorList>
            <person name="Sun Q."/>
            <person name="Zhou Y."/>
        </authorList>
    </citation>
    <scope>NUCLEOTIDE SEQUENCE</scope>
    <source>
        <strain evidence="1">CGMCC 4.3508</strain>
    </source>
</reference>
<gene>
    <name evidence="1" type="ORF">GCM10011588_13500</name>
</gene>
<protein>
    <submittedName>
        <fullName evidence="1">Uncharacterized protein</fullName>
    </submittedName>
</protein>
<dbReference type="EMBL" id="BMMH01000002">
    <property type="protein sequence ID" value="GGL00136.1"/>
    <property type="molecule type" value="Genomic_DNA"/>
</dbReference>
<comment type="caution">
    <text evidence="1">The sequence shown here is derived from an EMBL/GenBank/DDBJ whole genome shotgun (WGS) entry which is preliminary data.</text>
</comment>